<dbReference type="Gene3D" id="1.25.40.10">
    <property type="entry name" value="Tetratricopeptide repeat domain"/>
    <property type="match status" value="2"/>
</dbReference>
<reference evidence="2 3" key="1">
    <citation type="journal article" date="2019" name="Nat. Ecol. Evol.">
        <title>Megaphylogeny resolves global patterns of mushroom evolution.</title>
        <authorList>
            <person name="Varga T."/>
            <person name="Krizsan K."/>
            <person name="Foldi C."/>
            <person name="Dima B."/>
            <person name="Sanchez-Garcia M."/>
            <person name="Sanchez-Ramirez S."/>
            <person name="Szollosi G.J."/>
            <person name="Szarkandi J.G."/>
            <person name="Papp V."/>
            <person name="Albert L."/>
            <person name="Andreopoulos W."/>
            <person name="Angelini C."/>
            <person name="Antonin V."/>
            <person name="Barry K.W."/>
            <person name="Bougher N.L."/>
            <person name="Buchanan P."/>
            <person name="Buyck B."/>
            <person name="Bense V."/>
            <person name="Catcheside P."/>
            <person name="Chovatia M."/>
            <person name="Cooper J."/>
            <person name="Damon W."/>
            <person name="Desjardin D."/>
            <person name="Finy P."/>
            <person name="Geml J."/>
            <person name="Haridas S."/>
            <person name="Hughes K."/>
            <person name="Justo A."/>
            <person name="Karasinski D."/>
            <person name="Kautmanova I."/>
            <person name="Kiss B."/>
            <person name="Kocsube S."/>
            <person name="Kotiranta H."/>
            <person name="LaButti K.M."/>
            <person name="Lechner B.E."/>
            <person name="Liimatainen K."/>
            <person name="Lipzen A."/>
            <person name="Lukacs Z."/>
            <person name="Mihaltcheva S."/>
            <person name="Morgado L.N."/>
            <person name="Niskanen T."/>
            <person name="Noordeloos M.E."/>
            <person name="Ohm R.A."/>
            <person name="Ortiz-Santana B."/>
            <person name="Ovrebo C."/>
            <person name="Racz N."/>
            <person name="Riley R."/>
            <person name="Savchenko A."/>
            <person name="Shiryaev A."/>
            <person name="Soop K."/>
            <person name="Spirin V."/>
            <person name="Szebenyi C."/>
            <person name="Tomsovsky M."/>
            <person name="Tulloss R.E."/>
            <person name="Uehling J."/>
            <person name="Grigoriev I.V."/>
            <person name="Vagvolgyi C."/>
            <person name="Papp T."/>
            <person name="Martin F.M."/>
            <person name="Miettinen O."/>
            <person name="Hibbett D.S."/>
            <person name="Nagy L.G."/>
        </authorList>
    </citation>
    <scope>NUCLEOTIDE SEQUENCE [LARGE SCALE GENOMIC DNA]</scope>
    <source>
        <strain evidence="2 3">CBS 121175</strain>
    </source>
</reference>
<dbReference type="Proteomes" id="UP000307440">
    <property type="component" value="Unassembled WGS sequence"/>
</dbReference>
<dbReference type="EMBL" id="ML210418">
    <property type="protein sequence ID" value="TFK18238.1"/>
    <property type="molecule type" value="Genomic_DNA"/>
</dbReference>
<feature type="domain" description="CHAT" evidence="1">
    <location>
        <begin position="698"/>
        <end position="858"/>
    </location>
</feature>
<dbReference type="InterPro" id="IPR011990">
    <property type="entry name" value="TPR-like_helical_dom_sf"/>
</dbReference>
<dbReference type="PANTHER" id="PTHR19959">
    <property type="entry name" value="KINESIN LIGHT CHAIN"/>
    <property type="match status" value="1"/>
</dbReference>
<dbReference type="SUPFAM" id="SSF48452">
    <property type="entry name" value="TPR-like"/>
    <property type="match status" value="1"/>
</dbReference>
<organism evidence="2 3">
    <name type="scientific">Coprinopsis marcescibilis</name>
    <name type="common">Agaric fungus</name>
    <name type="synonym">Psathyrella marcescibilis</name>
    <dbReference type="NCBI Taxonomy" id="230819"/>
    <lineage>
        <taxon>Eukaryota</taxon>
        <taxon>Fungi</taxon>
        <taxon>Dikarya</taxon>
        <taxon>Basidiomycota</taxon>
        <taxon>Agaricomycotina</taxon>
        <taxon>Agaricomycetes</taxon>
        <taxon>Agaricomycetidae</taxon>
        <taxon>Agaricales</taxon>
        <taxon>Agaricineae</taxon>
        <taxon>Psathyrellaceae</taxon>
        <taxon>Coprinopsis</taxon>
    </lineage>
</organism>
<sequence>MGEETTRLKRAVGCTSRSHANFSALLNSLGVTLLCRFERAGRPSDIEEAIIALQDAVLLTPPGHRDLPGRLANLGSSFARRFDRTDELSDIAEAIASQQRAVDVTPPGHPNLPGQLTNLGNSLRRRFQRTGELLEIAKGIASQQRALELIPPGPGHTDLPRRLGNLGGSFKCRFERTGELTDIAEAIALEQISVELTPPGHAALPGRLTNLGNSLQYRLMRTGDPSDAAEVIASQLRAVELTPLGHASLPGRLTNLGSSFKCRFEQTGELSDITEAIASHQRAVELSPPSHPDLPAFLSNLGNSFQCRFGRTGKASDIADVIASQQRTLELAPPGHADLPLFLTNLGNSFLRRFEQASELSDITDAIELQQRAVELDPPGHPDLPGRLTNLGSSLQLRFEKTLSCDDLKESIAHYKSAATATSGSPSLKFSAAKKWATLLHRDFPASPEMLSAFETAVTLISVIAGLEQTVKNRHSQLQSISSFTLQAASAACALGRPDKAIEWLEQGRCLVWTQLNHLRTPLDDLRTSDPDLARRVSDISKALESAGSRAGRSSMGSKAFMSEKVGAEEEARSHIYLEKEWNNVLDTIRCSVPGFENFLLPPSCSTLLQNIPESGWIIVINVHKNRNDALALRAGLDKPIHIELPGFSPEKAEKLRENLTKHLVKSKLRMREVVADDEDGRGCKPVGLSKGTVLRDLLAYLWKEVVKPIFDALELSRSPSELPRVWWCATGPLAFLPLHAAGLYDKSNSHNIFDYAVSSYTPTVTFLTNCVKNTHRAPEDASGLFVVSQPSTPGLSRIPGTTKEVRAIQMQVATTGVRQCILEGAAATVEDGLKEMEKYSCVHLACHAIQNKVEPLQS</sequence>
<evidence type="ECO:0000313" key="3">
    <source>
        <dbReference type="Proteomes" id="UP000307440"/>
    </source>
</evidence>
<dbReference type="InterPro" id="IPR024983">
    <property type="entry name" value="CHAT_dom"/>
</dbReference>
<dbReference type="OrthoDB" id="9991317at2759"/>
<gene>
    <name evidence="2" type="ORF">FA15DRAFT_603652</name>
</gene>
<feature type="non-terminal residue" evidence="2">
    <location>
        <position position="859"/>
    </location>
</feature>
<name>A0A5C3KE67_COPMA</name>
<keyword evidence="3" id="KW-1185">Reference proteome</keyword>
<dbReference type="STRING" id="230819.A0A5C3KE67"/>
<dbReference type="Pfam" id="PF12770">
    <property type="entry name" value="CHAT"/>
    <property type="match status" value="1"/>
</dbReference>
<protein>
    <recommendedName>
        <fullName evidence="1">CHAT domain-containing protein</fullName>
    </recommendedName>
</protein>
<evidence type="ECO:0000259" key="1">
    <source>
        <dbReference type="Pfam" id="PF12770"/>
    </source>
</evidence>
<proteinExistence type="predicted"/>
<dbReference type="PANTHER" id="PTHR19959:SF119">
    <property type="entry name" value="FUNGAL LIPASE-LIKE DOMAIN-CONTAINING PROTEIN"/>
    <property type="match status" value="1"/>
</dbReference>
<dbReference type="AlphaFoldDB" id="A0A5C3KE67"/>
<evidence type="ECO:0000313" key="2">
    <source>
        <dbReference type="EMBL" id="TFK18238.1"/>
    </source>
</evidence>
<accession>A0A5C3KE67</accession>